<reference evidence="1" key="1">
    <citation type="submission" date="2020-05" db="EMBL/GenBank/DDBJ databases">
        <authorList>
            <person name="Zhu T."/>
            <person name="Keshari N."/>
            <person name="Lu X."/>
        </authorList>
    </citation>
    <scope>NUCLEOTIDE SEQUENCE</scope>
    <source>
        <strain evidence="1">NK1-12</strain>
    </source>
</reference>
<proteinExistence type="predicted"/>
<dbReference type="EMBL" id="CP053586">
    <property type="protein sequence ID" value="WNZ23097.1"/>
    <property type="molecule type" value="Genomic_DNA"/>
</dbReference>
<sequence>MNYYLGYVIEAVETEQGWVGIWHHQLVGRIEIQFFPNAQAALVLLMELIDRDVAASSLMKLVDEWFEAGQLDELEHHQVTNSLVQSVLALLN</sequence>
<name>A0AA96WU14_9CYAN</name>
<dbReference type="RefSeq" id="WP_316434676.1">
    <property type="nucleotide sequence ID" value="NZ_CP053586.1"/>
</dbReference>
<evidence type="ECO:0000313" key="1">
    <source>
        <dbReference type="EMBL" id="WNZ23097.1"/>
    </source>
</evidence>
<organism evidence="1">
    <name type="scientific">Leptolyngbya sp. NK1-12</name>
    <dbReference type="NCBI Taxonomy" id="2547451"/>
    <lineage>
        <taxon>Bacteria</taxon>
        <taxon>Bacillati</taxon>
        <taxon>Cyanobacteriota</taxon>
        <taxon>Cyanophyceae</taxon>
        <taxon>Leptolyngbyales</taxon>
        <taxon>Leptolyngbyaceae</taxon>
        <taxon>Leptolyngbya group</taxon>
        <taxon>Leptolyngbya</taxon>
    </lineage>
</organism>
<protein>
    <submittedName>
        <fullName evidence="1">Uncharacterized protein</fullName>
    </submittedName>
</protein>
<gene>
    <name evidence="1" type="ORF">HJG54_09645</name>
</gene>
<dbReference type="AlphaFoldDB" id="A0AA96WU14"/>
<accession>A0AA96WU14</accession>